<dbReference type="GO" id="GO:0003677">
    <property type="term" value="F:DNA binding"/>
    <property type="evidence" value="ECO:0007669"/>
    <property type="project" value="UniProtKB-KW"/>
</dbReference>
<dbReference type="GO" id="GO:0000160">
    <property type="term" value="P:phosphorelay signal transduction system"/>
    <property type="evidence" value="ECO:0007669"/>
    <property type="project" value="InterPro"/>
</dbReference>
<keyword evidence="3" id="KW-0805">Transcription regulation</keyword>
<dbReference type="CDD" id="cd06170">
    <property type="entry name" value="LuxR_C_like"/>
    <property type="match status" value="1"/>
</dbReference>
<dbReference type="SUPFAM" id="SSF46894">
    <property type="entry name" value="C-terminal effector domain of the bipartite response regulators"/>
    <property type="match status" value="1"/>
</dbReference>
<dbReference type="InterPro" id="IPR016032">
    <property type="entry name" value="Sig_transdc_resp-reg_C-effctor"/>
</dbReference>
<feature type="modified residue" description="4-aspartylphosphate" evidence="7">
    <location>
        <position position="54"/>
    </location>
</feature>
<dbReference type="PROSITE" id="PS50110">
    <property type="entry name" value="RESPONSE_REGULATORY"/>
    <property type="match status" value="1"/>
</dbReference>
<dbReference type="Gene3D" id="3.40.50.2300">
    <property type="match status" value="1"/>
</dbReference>
<evidence type="ECO:0000256" key="4">
    <source>
        <dbReference type="ARBA" id="ARBA00023125"/>
    </source>
</evidence>
<accession>A0A0L6JI98</accession>
<dbReference type="Pfam" id="PF00072">
    <property type="entry name" value="Response_reg"/>
    <property type="match status" value="1"/>
</dbReference>
<evidence type="ECO:0000313" key="11">
    <source>
        <dbReference type="Proteomes" id="UP000036923"/>
    </source>
</evidence>
<dbReference type="SUPFAM" id="SSF52172">
    <property type="entry name" value="CheY-like"/>
    <property type="match status" value="1"/>
</dbReference>
<name>A0A0L6JI98_9FIRM</name>
<dbReference type="InterPro" id="IPR001789">
    <property type="entry name" value="Sig_transdc_resp-reg_receiver"/>
</dbReference>
<comment type="caution">
    <text evidence="10">The sequence shown here is derived from an EMBL/GenBank/DDBJ whole genome shotgun (WGS) entry which is preliminary data.</text>
</comment>
<evidence type="ECO:0000256" key="5">
    <source>
        <dbReference type="ARBA" id="ARBA00023163"/>
    </source>
</evidence>
<reference evidence="11" key="1">
    <citation type="submission" date="2015-07" db="EMBL/GenBank/DDBJ databases">
        <title>Near-Complete Genome Sequence of the Cellulolytic Bacterium Bacteroides (Pseudobacteroides) cellulosolvens ATCC 35603.</title>
        <authorList>
            <person name="Dassa B."/>
            <person name="Utturkar S.M."/>
            <person name="Klingeman D.M."/>
            <person name="Hurt R.A."/>
            <person name="Keller M."/>
            <person name="Xu J."/>
            <person name="Reddy Y.H.K."/>
            <person name="Borovok I."/>
            <person name="Grinberg I.R."/>
            <person name="Lamed R."/>
            <person name="Zhivin O."/>
            <person name="Bayer E.A."/>
            <person name="Brown S.D."/>
        </authorList>
    </citation>
    <scope>NUCLEOTIDE SEQUENCE [LARGE SCALE GENOMIC DNA]</scope>
    <source>
        <strain evidence="11">DSM 2933</strain>
    </source>
</reference>
<dbReference type="eggNOG" id="COG2197">
    <property type="taxonomic scope" value="Bacteria"/>
</dbReference>
<protein>
    <recommendedName>
        <fullName evidence="1">Stage 0 sporulation protein A homolog</fullName>
    </recommendedName>
</protein>
<dbReference type="PANTHER" id="PTHR43214:SF40">
    <property type="entry name" value="TRANSCRIPTIONAL REGULATORY PROTEIN LNRK"/>
    <property type="match status" value="1"/>
</dbReference>
<evidence type="ECO:0000256" key="2">
    <source>
        <dbReference type="ARBA" id="ARBA00022553"/>
    </source>
</evidence>
<evidence type="ECO:0000259" key="8">
    <source>
        <dbReference type="PROSITE" id="PS50043"/>
    </source>
</evidence>
<evidence type="ECO:0000256" key="7">
    <source>
        <dbReference type="PROSITE-ProRule" id="PRU00169"/>
    </source>
</evidence>
<dbReference type="SMART" id="SM00448">
    <property type="entry name" value="REC"/>
    <property type="match status" value="1"/>
</dbReference>
<dbReference type="RefSeq" id="WP_036940950.1">
    <property type="nucleotide sequence ID" value="NZ_JQKC01000014.1"/>
</dbReference>
<dbReference type="OrthoDB" id="9779069at2"/>
<dbReference type="InterPro" id="IPR011006">
    <property type="entry name" value="CheY-like_superfamily"/>
</dbReference>
<dbReference type="InterPro" id="IPR000792">
    <property type="entry name" value="Tscrpt_reg_LuxR_C"/>
</dbReference>
<dbReference type="PROSITE" id="PS50043">
    <property type="entry name" value="HTH_LUXR_2"/>
    <property type="match status" value="1"/>
</dbReference>
<sequence length="215" mass="23843">MIKVIIADDSVIVRSGLKDIIEQDSEIEVIGLATNGNEALDLCEKNQPDLILMDIKMPVCDGVEGTKLIKDKYSSVKVIIVTTFDDDSYINDALKNGADGYVLKDISDEDLIRTIKNTINGFSTVPGKIFHNFIVKNLTNNKSLNSIGCPYAGNLTTREKEIIKLIVDGKDNREIAKNLYLVEGTVRNMVHTILSKLKLKDRTQLAVYAIKNDIA</sequence>
<keyword evidence="5" id="KW-0804">Transcription</keyword>
<dbReference type="PANTHER" id="PTHR43214">
    <property type="entry name" value="TWO-COMPONENT RESPONSE REGULATOR"/>
    <property type="match status" value="1"/>
</dbReference>
<dbReference type="EMBL" id="LGTC01000001">
    <property type="protein sequence ID" value="KNY25581.1"/>
    <property type="molecule type" value="Genomic_DNA"/>
</dbReference>
<dbReference type="InterPro" id="IPR058245">
    <property type="entry name" value="NreC/VraR/RcsB-like_REC"/>
</dbReference>
<gene>
    <name evidence="10" type="ORF">Bccel_0841</name>
</gene>
<proteinExistence type="predicted"/>
<comment type="function">
    <text evidence="6">May play the central regulatory role in sporulation. It may be an element of the effector pathway responsible for the activation of sporulation genes in response to nutritional stress. Spo0A may act in concert with spo0H (a sigma factor) to control the expression of some genes that are critical to the sporulation process.</text>
</comment>
<dbReference type="Pfam" id="PF00196">
    <property type="entry name" value="GerE"/>
    <property type="match status" value="1"/>
</dbReference>
<evidence type="ECO:0000256" key="3">
    <source>
        <dbReference type="ARBA" id="ARBA00023015"/>
    </source>
</evidence>
<feature type="domain" description="HTH luxR-type" evidence="8">
    <location>
        <begin position="150"/>
        <end position="213"/>
    </location>
</feature>
<evidence type="ECO:0000313" key="10">
    <source>
        <dbReference type="EMBL" id="KNY25581.1"/>
    </source>
</evidence>
<organism evidence="10 11">
    <name type="scientific">Pseudobacteroides cellulosolvens ATCC 35603 = DSM 2933</name>
    <dbReference type="NCBI Taxonomy" id="398512"/>
    <lineage>
        <taxon>Bacteria</taxon>
        <taxon>Bacillati</taxon>
        <taxon>Bacillota</taxon>
        <taxon>Clostridia</taxon>
        <taxon>Eubacteriales</taxon>
        <taxon>Oscillospiraceae</taxon>
        <taxon>Pseudobacteroides</taxon>
    </lineage>
</organism>
<evidence type="ECO:0000259" key="9">
    <source>
        <dbReference type="PROSITE" id="PS50110"/>
    </source>
</evidence>
<dbReference type="Proteomes" id="UP000036923">
    <property type="component" value="Unassembled WGS sequence"/>
</dbReference>
<keyword evidence="4" id="KW-0238">DNA-binding</keyword>
<dbReference type="GO" id="GO:0006355">
    <property type="term" value="P:regulation of DNA-templated transcription"/>
    <property type="evidence" value="ECO:0007669"/>
    <property type="project" value="InterPro"/>
</dbReference>
<evidence type="ECO:0000256" key="1">
    <source>
        <dbReference type="ARBA" id="ARBA00018672"/>
    </source>
</evidence>
<feature type="domain" description="Response regulatory" evidence="9">
    <location>
        <begin position="3"/>
        <end position="119"/>
    </location>
</feature>
<dbReference type="InterPro" id="IPR039420">
    <property type="entry name" value="WalR-like"/>
</dbReference>
<keyword evidence="2 7" id="KW-0597">Phosphoprotein</keyword>
<dbReference type="SMART" id="SM00421">
    <property type="entry name" value="HTH_LUXR"/>
    <property type="match status" value="1"/>
</dbReference>
<dbReference type="PRINTS" id="PR00038">
    <property type="entry name" value="HTHLUXR"/>
</dbReference>
<dbReference type="AlphaFoldDB" id="A0A0L6JI98"/>
<evidence type="ECO:0000256" key="6">
    <source>
        <dbReference type="ARBA" id="ARBA00024867"/>
    </source>
</evidence>
<dbReference type="CDD" id="cd17535">
    <property type="entry name" value="REC_NarL-like"/>
    <property type="match status" value="1"/>
</dbReference>
<keyword evidence="11" id="KW-1185">Reference proteome</keyword>
<dbReference type="STRING" id="398512.Bccel_0841"/>